<organism evidence="1 2">
    <name type="scientific">Acinetobacter pollinis</name>
    <dbReference type="NCBI Taxonomy" id="2605270"/>
    <lineage>
        <taxon>Bacteria</taxon>
        <taxon>Pseudomonadati</taxon>
        <taxon>Pseudomonadota</taxon>
        <taxon>Gammaproteobacteria</taxon>
        <taxon>Moraxellales</taxon>
        <taxon>Moraxellaceae</taxon>
        <taxon>Acinetobacter</taxon>
    </lineage>
</organism>
<dbReference type="EMBL" id="VTDN01000009">
    <property type="protein sequence ID" value="MEB5477541.1"/>
    <property type="molecule type" value="Genomic_DNA"/>
</dbReference>
<sequence length="64" mass="7547">MFVTLVRFDFSYHGLLKYNIKTVKDFPSLRHYLQNILNIPKIADTMNIEHGYYSIKALNTNLIV</sequence>
<keyword evidence="2" id="KW-1185">Reference proteome</keyword>
<evidence type="ECO:0008006" key="3">
    <source>
        <dbReference type="Google" id="ProtNLM"/>
    </source>
</evidence>
<name>A0ABU6DUL0_9GAMM</name>
<evidence type="ECO:0000313" key="2">
    <source>
        <dbReference type="Proteomes" id="UP001339883"/>
    </source>
</evidence>
<dbReference type="Gene3D" id="1.20.1050.10">
    <property type="match status" value="1"/>
</dbReference>
<protein>
    <recommendedName>
        <fullName evidence="3">GST C-terminal domain-containing protein</fullName>
    </recommendedName>
</protein>
<accession>A0ABU6DUL0</accession>
<reference evidence="1 2" key="1">
    <citation type="submission" date="2019-08" db="EMBL/GenBank/DDBJ databases">
        <title>Five species of Acinetobacter isolated from floral nectar and animal pollinators.</title>
        <authorList>
            <person name="Hendry T.A."/>
        </authorList>
    </citation>
    <scope>NUCLEOTIDE SEQUENCE [LARGE SCALE GENOMIC DNA]</scope>
    <source>
        <strain evidence="1 2">MD18.27</strain>
    </source>
</reference>
<gene>
    <name evidence="1" type="ORF">I2F25_10855</name>
</gene>
<comment type="caution">
    <text evidence="1">The sequence shown here is derived from an EMBL/GenBank/DDBJ whole genome shotgun (WGS) entry which is preliminary data.</text>
</comment>
<dbReference type="InterPro" id="IPR036282">
    <property type="entry name" value="Glutathione-S-Trfase_C_sf"/>
</dbReference>
<proteinExistence type="predicted"/>
<evidence type="ECO:0000313" key="1">
    <source>
        <dbReference type="EMBL" id="MEB5477541.1"/>
    </source>
</evidence>
<dbReference type="Proteomes" id="UP001339883">
    <property type="component" value="Unassembled WGS sequence"/>
</dbReference>
<dbReference type="SUPFAM" id="SSF47616">
    <property type="entry name" value="GST C-terminal domain-like"/>
    <property type="match status" value="1"/>
</dbReference>